<feature type="region of interest" description="Disordered" evidence="3">
    <location>
        <begin position="113"/>
        <end position="140"/>
    </location>
</feature>
<keyword evidence="2" id="KW-0539">Nucleus</keyword>
<dbReference type="InterPro" id="IPR050613">
    <property type="entry name" value="Sec_Metabolite_Reg"/>
</dbReference>
<dbReference type="SMART" id="SM00906">
    <property type="entry name" value="Fungal_trans"/>
    <property type="match status" value="1"/>
</dbReference>
<gene>
    <name evidence="5" type="ORF">LTR05_008781</name>
</gene>
<feature type="compositionally biased region" description="Polar residues" evidence="3">
    <location>
        <begin position="1"/>
        <end position="11"/>
    </location>
</feature>
<dbReference type="PANTHER" id="PTHR31001:SF56">
    <property type="entry name" value="ZN(2)-C6 FUNGAL-TYPE DOMAIN-CONTAINING PROTEIN"/>
    <property type="match status" value="1"/>
</dbReference>
<feature type="compositionally biased region" description="Low complexity" evidence="3">
    <location>
        <begin position="119"/>
        <end position="129"/>
    </location>
</feature>
<protein>
    <recommendedName>
        <fullName evidence="4">Xylanolytic transcriptional activator regulatory domain-containing protein</fullName>
    </recommendedName>
</protein>
<comment type="caution">
    <text evidence="5">The sequence shown here is derived from an EMBL/GenBank/DDBJ whole genome shotgun (WGS) entry which is preliminary data.</text>
</comment>
<feature type="region of interest" description="Disordered" evidence="3">
    <location>
        <begin position="595"/>
        <end position="615"/>
    </location>
</feature>
<dbReference type="GO" id="GO:0003677">
    <property type="term" value="F:DNA binding"/>
    <property type="evidence" value="ECO:0007669"/>
    <property type="project" value="InterPro"/>
</dbReference>
<evidence type="ECO:0000256" key="2">
    <source>
        <dbReference type="ARBA" id="ARBA00023242"/>
    </source>
</evidence>
<evidence type="ECO:0000313" key="5">
    <source>
        <dbReference type="EMBL" id="KAK5080123.1"/>
    </source>
</evidence>
<feature type="domain" description="Xylanolytic transcriptional activator regulatory" evidence="4">
    <location>
        <begin position="290"/>
        <end position="363"/>
    </location>
</feature>
<evidence type="ECO:0000256" key="1">
    <source>
        <dbReference type="ARBA" id="ARBA00004123"/>
    </source>
</evidence>
<evidence type="ECO:0000256" key="3">
    <source>
        <dbReference type="SAM" id="MobiDB-lite"/>
    </source>
</evidence>
<feature type="region of interest" description="Disordered" evidence="3">
    <location>
        <begin position="1"/>
        <end position="26"/>
    </location>
</feature>
<evidence type="ECO:0000259" key="4">
    <source>
        <dbReference type="SMART" id="SM00906"/>
    </source>
</evidence>
<proteinExistence type="predicted"/>
<dbReference type="EMBL" id="JAVRRJ010000021">
    <property type="protein sequence ID" value="KAK5080123.1"/>
    <property type="molecule type" value="Genomic_DNA"/>
</dbReference>
<accession>A0AAN7PJF2</accession>
<evidence type="ECO:0000313" key="6">
    <source>
        <dbReference type="Proteomes" id="UP001309876"/>
    </source>
</evidence>
<dbReference type="Pfam" id="PF04082">
    <property type="entry name" value="Fungal_trans"/>
    <property type="match status" value="1"/>
</dbReference>
<dbReference type="InterPro" id="IPR007219">
    <property type="entry name" value="XnlR_reg_dom"/>
</dbReference>
<dbReference type="AlphaFoldDB" id="A0AAN7PJF2"/>
<comment type="subcellular location">
    <subcellularLocation>
        <location evidence="1">Nucleus</location>
    </subcellularLocation>
</comment>
<dbReference type="GO" id="GO:0008270">
    <property type="term" value="F:zinc ion binding"/>
    <property type="evidence" value="ECO:0007669"/>
    <property type="project" value="InterPro"/>
</dbReference>
<dbReference type="GO" id="GO:0005634">
    <property type="term" value="C:nucleus"/>
    <property type="evidence" value="ECO:0007669"/>
    <property type="project" value="UniProtKB-SubCell"/>
</dbReference>
<dbReference type="Proteomes" id="UP001309876">
    <property type="component" value="Unassembled WGS sequence"/>
</dbReference>
<name>A0AAN7PJF2_9EURO</name>
<organism evidence="5 6">
    <name type="scientific">Lithohypha guttulata</name>
    <dbReference type="NCBI Taxonomy" id="1690604"/>
    <lineage>
        <taxon>Eukaryota</taxon>
        <taxon>Fungi</taxon>
        <taxon>Dikarya</taxon>
        <taxon>Ascomycota</taxon>
        <taxon>Pezizomycotina</taxon>
        <taxon>Eurotiomycetes</taxon>
        <taxon>Chaetothyriomycetidae</taxon>
        <taxon>Chaetothyriales</taxon>
        <taxon>Trichomeriaceae</taxon>
        <taxon>Lithohypha</taxon>
    </lineage>
</organism>
<reference evidence="5 6" key="1">
    <citation type="submission" date="2023-08" db="EMBL/GenBank/DDBJ databases">
        <title>Black Yeasts Isolated from many extreme environments.</title>
        <authorList>
            <person name="Coleine C."/>
            <person name="Stajich J.E."/>
            <person name="Selbmann L."/>
        </authorList>
    </citation>
    <scope>NUCLEOTIDE SEQUENCE [LARGE SCALE GENOMIC DNA]</scope>
    <source>
        <strain evidence="5 6">CCFEE 5910</strain>
    </source>
</reference>
<dbReference type="CDD" id="cd12148">
    <property type="entry name" value="fungal_TF_MHR"/>
    <property type="match status" value="1"/>
</dbReference>
<dbReference type="GO" id="GO:0006351">
    <property type="term" value="P:DNA-templated transcription"/>
    <property type="evidence" value="ECO:0007669"/>
    <property type="project" value="InterPro"/>
</dbReference>
<sequence length="737" mass="82660">MPTTHTKTVSISEPEPTRPVTQQHASEAELDRLATVASTLAPYPVAAQISFAPAEAFNEAVRNISSVLTNSTTNVTHASLDDDANEAHGTLMLSREGRSKYLGPTAGSEWLKDSEVQDASESPSVVDAPSPAPAAQPQPGFTGPVAFPFSASTARIRTRDLLARLPPRDEASTLVESYYRYCAWHHDVAPKETFQKTFDRVYSSSEGPSLSPSLNPQEIALVFIVFAQGTMYNIEMPHCDASVEDWLNLSEKALVKGEFLSNNMIPGLQTLHLMCHLHLHLDKGRRGDNAWPLWGLVMRLIQAMGMHRDGTCWNLAHDVVEERRKVFWECNAADIFQAHCFSRPAAINPEHCDTAYPSEQLNLEGEKSYFRLRFELSQLSSEILSLSMKIRRPSYADVVDLDRKLAEFEMTIPFSLRCRAAFLSMPSRYPRSQAAIDASPEPSRRSMRLSFQQMNLAFNISETFINLHRPYYAKALYEDIDDRLKSVYAQSFLAVIERCTILISITTDIFARFPAVSLRQWNLWFHCYNSALCLGTLLMSDPANVMSAFILEQIDAAVGLFNSLIQHGAGTPRYRRNLEWLLKLRARGKAKIAAVSTQKDRRRAQGQPASEEREEAEDVELLGWRTRLIERAGQNQKIIRTIRLAATTPTGSAITNLSNPPPNVDEGSHYPDISLDPTIAGMPLVTPDSTNDLLQDFWEPMLLQNVFEPMQHNATSSVNNSYPWWDDSITQGMNQPQ</sequence>
<dbReference type="PANTHER" id="PTHR31001">
    <property type="entry name" value="UNCHARACTERIZED TRANSCRIPTIONAL REGULATORY PROTEIN"/>
    <property type="match status" value="1"/>
</dbReference>
<keyword evidence="6" id="KW-1185">Reference proteome</keyword>